<evidence type="ECO:0000313" key="2">
    <source>
        <dbReference type="EMBL" id="OWM77731.1"/>
    </source>
</evidence>
<evidence type="ECO:0000313" key="3">
    <source>
        <dbReference type="Proteomes" id="UP000197138"/>
    </source>
</evidence>
<accession>A0A218WZR6</accession>
<dbReference type="EMBL" id="MTKT01002520">
    <property type="protein sequence ID" value="OWM77731.1"/>
    <property type="molecule type" value="Genomic_DNA"/>
</dbReference>
<feature type="compositionally biased region" description="Low complexity" evidence="1">
    <location>
        <begin position="9"/>
        <end position="28"/>
    </location>
</feature>
<organism evidence="2 3">
    <name type="scientific">Punica granatum</name>
    <name type="common">Pomegranate</name>
    <dbReference type="NCBI Taxonomy" id="22663"/>
    <lineage>
        <taxon>Eukaryota</taxon>
        <taxon>Viridiplantae</taxon>
        <taxon>Streptophyta</taxon>
        <taxon>Embryophyta</taxon>
        <taxon>Tracheophyta</taxon>
        <taxon>Spermatophyta</taxon>
        <taxon>Magnoliopsida</taxon>
        <taxon>eudicotyledons</taxon>
        <taxon>Gunneridae</taxon>
        <taxon>Pentapetalae</taxon>
        <taxon>rosids</taxon>
        <taxon>malvids</taxon>
        <taxon>Myrtales</taxon>
        <taxon>Lythraceae</taxon>
        <taxon>Punica</taxon>
    </lineage>
</organism>
<proteinExistence type="predicted"/>
<protein>
    <submittedName>
        <fullName evidence="2">Uncharacterized protein</fullName>
    </submittedName>
</protein>
<reference evidence="3" key="1">
    <citation type="journal article" date="2017" name="Plant J.">
        <title>The pomegranate (Punica granatum L.) genome and the genomics of punicalagin biosynthesis.</title>
        <authorList>
            <person name="Qin G."/>
            <person name="Xu C."/>
            <person name="Ming R."/>
            <person name="Tang H."/>
            <person name="Guyot R."/>
            <person name="Kramer E.M."/>
            <person name="Hu Y."/>
            <person name="Yi X."/>
            <person name="Qi Y."/>
            <person name="Xu X."/>
            <person name="Gao Z."/>
            <person name="Pan H."/>
            <person name="Jian J."/>
            <person name="Tian Y."/>
            <person name="Yue Z."/>
            <person name="Xu Y."/>
        </authorList>
    </citation>
    <scope>NUCLEOTIDE SEQUENCE [LARGE SCALE GENOMIC DNA]</scope>
    <source>
        <strain evidence="3">cv. Dabenzi</strain>
    </source>
</reference>
<evidence type="ECO:0000256" key="1">
    <source>
        <dbReference type="SAM" id="MobiDB-lite"/>
    </source>
</evidence>
<name>A0A218WZR6_PUNGR</name>
<dbReference type="Proteomes" id="UP000197138">
    <property type="component" value="Unassembled WGS sequence"/>
</dbReference>
<feature type="region of interest" description="Disordered" evidence="1">
    <location>
        <begin position="1"/>
        <end position="65"/>
    </location>
</feature>
<comment type="caution">
    <text evidence="2">The sequence shown here is derived from an EMBL/GenBank/DDBJ whole genome shotgun (WGS) entry which is preliminary data.</text>
</comment>
<gene>
    <name evidence="2" type="ORF">CDL15_Pgr012433</name>
</gene>
<sequence>MCSRVNSTPVAARAAARPRSQPHARAPAGTPAHLRARRSFARTPVRQKPVYEPDAGLRARRPSAHARALQRSARVLAHDWNSTLL</sequence>
<dbReference type="AlphaFoldDB" id="A0A218WZR6"/>